<evidence type="ECO:0000256" key="2">
    <source>
        <dbReference type="ARBA" id="ARBA00022679"/>
    </source>
</evidence>
<dbReference type="InterPro" id="IPR029063">
    <property type="entry name" value="SAM-dependent_MTases_sf"/>
</dbReference>
<keyword evidence="2" id="KW-0808">Transferase</keyword>
<evidence type="ECO:0000256" key="1">
    <source>
        <dbReference type="ARBA" id="ARBA00022603"/>
    </source>
</evidence>
<keyword evidence="3" id="KW-0949">S-adenosyl-L-methionine</keyword>
<evidence type="ECO:0000313" key="5">
    <source>
        <dbReference type="EMBL" id="KKL20007.1"/>
    </source>
</evidence>
<reference evidence="5" key="1">
    <citation type="journal article" date="2015" name="Nature">
        <title>Complex archaea that bridge the gap between prokaryotes and eukaryotes.</title>
        <authorList>
            <person name="Spang A."/>
            <person name="Saw J.H."/>
            <person name="Jorgensen S.L."/>
            <person name="Zaremba-Niedzwiedzka K."/>
            <person name="Martijn J."/>
            <person name="Lind A.E."/>
            <person name="van Eijk R."/>
            <person name="Schleper C."/>
            <person name="Guy L."/>
            <person name="Ettema T.J."/>
        </authorList>
    </citation>
    <scope>NUCLEOTIDE SEQUENCE</scope>
</reference>
<feature type="non-terminal residue" evidence="5">
    <location>
        <position position="1"/>
    </location>
</feature>
<evidence type="ECO:0000256" key="3">
    <source>
        <dbReference type="ARBA" id="ARBA00022691"/>
    </source>
</evidence>
<dbReference type="InterPro" id="IPR026170">
    <property type="entry name" value="FAM173A/B"/>
</dbReference>
<name>A0A0F9C1A1_9ZZZZ</name>
<dbReference type="PANTHER" id="PTHR13610:SF11">
    <property type="entry name" value="METHYLTRANSFERASE DOMAIN-CONTAINING PROTEIN"/>
    <property type="match status" value="1"/>
</dbReference>
<feature type="domain" description="Methyltransferase" evidence="4">
    <location>
        <begin position="125"/>
        <end position="188"/>
    </location>
</feature>
<dbReference type="InterPro" id="IPR025714">
    <property type="entry name" value="Methyltranfer_dom"/>
</dbReference>
<dbReference type="Pfam" id="PF13847">
    <property type="entry name" value="Methyltransf_31"/>
    <property type="match status" value="1"/>
</dbReference>
<dbReference type="PANTHER" id="PTHR13610">
    <property type="entry name" value="METHYLTRANSFERASE DOMAIN-CONTAINING PROTEIN"/>
    <property type="match status" value="1"/>
</dbReference>
<gene>
    <name evidence="5" type="ORF">LCGC14_2459780</name>
</gene>
<dbReference type="GO" id="GO:0032259">
    <property type="term" value="P:methylation"/>
    <property type="evidence" value="ECO:0007669"/>
    <property type="project" value="UniProtKB-KW"/>
</dbReference>
<keyword evidence="1" id="KW-0489">Methyltransferase</keyword>
<protein>
    <recommendedName>
        <fullName evidence="4">Methyltransferase domain-containing protein</fullName>
    </recommendedName>
</protein>
<evidence type="ECO:0000259" key="4">
    <source>
        <dbReference type="Pfam" id="PF13847"/>
    </source>
</evidence>
<dbReference type="AlphaFoldDB" id="A0A0F9C1A1"/>
<sequence>VSETADRTAKQAIALLGLRKYLKSKNLWYRLADPDMTDAVTGATPKWLKAAQSQLSSSNVQLPAIVVGSMVDDVFVPAAAEVAPDTVEAAVAIVKKYSKRQVRPLFNPTPDKAVLRILKEAKLTKDDVLYDLGCGDGRICNRAAELYGCRAVGVDMNPAAVLIAEQEAHRLGVSHRVKFIVKDANDCTLKYATVLVMYLDSELCGRILAKRYRELPKGARVFTYAHKIPGFDIETVYTGEECPIYKWRIQPTGSTARRTTKTPVKYVRKPCSTHGCGNRWCGMTVLVPVYGTAG</sequence>
<comment type="caution">
    <text evidence="5">The sequence shown here is derived from an EMBL/GenBank/DDBJ whole genome shotgun (WGS) entry which is preliminary data.</text>
</comment>
<dbReference type="Gene3D" id="3.40.50.150">
    <property type="entry name" value="Vaccinia Virus protein VP39"/>
    <property type="match status" value="1"/>
</dbReference>
<dbReference type="GO" id="GO:0016279">
    <property type="term" value="F:protein-lysine N-methyltransferase activity"/>
    <property type="evidence" value="ECO:0007669"/>
    <property type="project" value="InterPro"/>
</dbReference>
<accession>A0A0F9C1A1</accession>
<proteinExistence type="predicted"/>
<dbReference type="EMBL" id="LAZR01038271">
    <property type="protein sequence ID" value="KKL20007.1"/>
    <property type="molecule type" value="Genomic_DNA"/>
</dbReference>
<organism evidence="5">
    <name type="scientific">marine sediment metagenome</name>
    <dbReference type="NCBI Taxonomy" id="412755"/>
    <lineage>
        <taxon>unclassified sequences</taxon>
        <taxon>metagenomes</taxon>
        <taxon>ecological metagenomes</taxon>
    </lineage>
</organism>
<dbReference type="CDD" id="cd02440">
    <property type="entry name" value="AdoMet_MTases"/>
    <property type="match status" value="1"/>
</dbReference>
<dbReference type="SUPFAM" id="SSF53335">
    <property type="entry name" value="S-adenosyl-L-methionine-dependent methyltransferases"/>
    <property type="match status" value="1"/>
</dbReference>